<dbReference type="Gene3D" id="3.90.580.10">
    <property type="entry name" value="Zinc finger, CHC2-type domain"/>
    <property type="match status" value="1"/>
</dbReference>
<dbReference type="InterPro" id="IPR036977">
    <property type="entry name" value="DNA_primase_Znf_CHC2"/>
</dbReference>
<proteinExistence type="inferred from homology"/>
<dbReference type="InterPro" id="IPR006295">
    <property type="entry name" value="DNA_primase_DnaG"/>
</dbReference>
<keyword evidence="6 12" id="KW-0479">Metal-binding</keyword>
<evidence type="ECO:0000256" key="9">
    <source>
        <dbReference type="ARBA" id="ARBA00022842"/>
    </source>
</evidence>
<dbReference type="AlphaFoldDB" id="A0AAT9FJW9"/>
<accession>A0AAT9FJW9</accession>
<dbReference type="Gene3D" id="3.90.980.10">
    <property type="entry name" value="DNA primase, catalytic core, N-terminal domain"/>
    <property type="match status" value="1"/>
</dbReference>
<comment type="cofactor">
    <cofactor evidence="12">
        <name>Zn(2+)</name>
        <dbReference type="ChEBI" id="CHEBI:29105"/>
    </cofactor>
    <text evidence="12">Binds 1 zinc ion per monomer.</text>
</comment>
<dbReference type="GO" id="GO:0003677">
    <property type="term" value="F:DNA binding"/>
    <property type="evidence" value="ECO:0007669"/>
    <property type="project" value="UniProtKB-KW"/>
</dbReference>
<evidence type="ECO:0000256" key="12">
    <source>
        <dbReference type="HAMAP-Rule" id="MF_00974"/>
    </source>
</evidence>
<comment type="subunit">
    <text evidence="12">Monomer. Interacts with DnaB.</text>
</comment>
<dbReference type="PANTHER" id="PTHR30313">
    <property type="entry name" value="DNA PRIMASE"/>
    <property type="match status" value="1"/>
</dbReference>
<evidence type="ECO:0000256" key="1">
    <source>
        <dbReference type="ARBA" id="ARBA00022478"/>
    </source>
</evidence>
<comment type="function">
    <text evidence="12">RNA polymerase that catalyzes the synthesis of short RNA molecules used as primers for DNA polymerase during DNA replication.</text>
</comment>
<dbReference type="InterPro" id="IPR013264">
    <property type="entry name" value="DNAG_N"/>
</dbReference>
<evidence type="ECO:0000256" key="13">
    <source>
        <dbReference type="SAM" id="MobiDB-lite"/>
    </source>
</evidence>
<dbReference type="PROSITE" id="PS50880">
    <property type="entry name" value="TOPRIM"/>
    <property type="match status" value="1"/>
</dbReference>
<dbReference type="InterPro" id="IPR006171">
    <property type="entry name" value="TOPRIM_dom"/>
</dbReference>
<evidence type="ECO:0000256" key="4">
    <source>
        <dbReference type="ARBA" id="ARBA00022695"/>
    </source>
</evidence>
<dbReference type="SUPFAM" id="SSF57783">
    <property type="entry name" value="Zinc beta-ribbon"/>
    <property type="match status" value="1"/>
</dbReference>
<dbReference type="Pfam" id="PF01807">
    <property type="entry name" value="Zn_ribbon_DnaG"/>
    <property type="match status" value="1"/>
</dbReference>
<protein>
    <recommendedName>
        <fullName evidence="12">DNA primase</fullName>
        <ecNumber evidence="12">2.7.7.101</ecNumber>
    </recommendedName>
</protein>
<dbReference type="InterPro" id="IPR030846">
    <property type="entry name" value="DnaG_bac"/>
</dbReference>
<reference evidence="15" key="1">
    <citation type="submission" date="2024-07" db="EMBL/GenBank/DDBJ databases">
        <title>Complete genome sequence of Verrucomicrobiaceae bacterium NT6N.</title>
        <authorList>
            <person name="Huang C."/>
            <person name="Takami H."/>
            <person name="Hamasaki K."/>
        </authorList>
    </citation>
    <scope>NUCLEOTIDE SEQUENCE</scope>
    <source>
        <strain evidence="15">NT6N</strain>
    </source>
</reference>
<dbReference type="GO" id="GO:1990077">
    <property type="term" value="C:primosome complex"/>
    <property type="evidence" value="ECO:0007669"/>
    <property type="project" value="UniProtKB-KW"/>
</dbReference>
<evidence type="ECO:0000256" key="2">
    <source>
        <dbReference type="ARBA" id="ARBA00022515"/>
    </source>
</evidence>
<evidence type="ECO:0000256" key="10">
    <source>
        <dbReference type="ARBA" id="ARBA00023125"/>
    </source>
</evidence>
<keyword evidence="2 12" id="KW-0639">Primosome</keyword>
<evidence type="ECO:0000256" key="6">
    <source>
        <dbReference type="ARBA" id="ARBA00022723"/>
    </source>
</evidence>
<dbReference type="Pfam" id="PF13155">
    <property type="entry name" value="Toprim_2"/>
    <property type="match status" value="1"/>
</dbReference>
<name>A0AAT9FJW9_9BACT</name>
<dbReference type="EC" id="2.7.7.101" evidence="12"/>
<keyword evidence="10 12" id="KW-0238">DNA-binding</keyword>
<keyword evidence="7 12" id="KW-0863">Zinc-finger</keyword>
<dbReference type="EMBL" id="AP026866">
    <property type="protein sequence ID" value="BDS06268.1"/>
    <property type="molecule type" value="Genomic_DNA"/>
</dbReference>
<feature type="zinc finger region" description="CHC2-type" evidence="12">
    <location>
        <begin position="39"/>
        <end position="63"/>
    </location>
</feature>
<dbReference type="GO" id="GO:0003899">
    <property type="term" value="F:DNA-directed RNA polymerase activity"/>
    <property type="evidence" value="ECO:0007669"/>
    <property type="project" value="UniProtKB-UniRule"/>
</dbReference>
<dbReference type="InterPro" id="IPR002694">
    <property type="entry name" value="Znf_CHC2"/>
</dbReference>
<dbReference type="SUPFAM" id="SSF56731">
    <property type="entry name" value="DNA primase core"/>
    <property type="match status" value="1"/>
</dbReference>
<comment type="domain">
    <text evidence="12">Contains an N-terminal zinc-binding domain, a central core domain that contains the primase activity, and a C-terminal DnaB-binding domain.</text>
</comment>
<dbReference type="GO" id="GO:0005737">
    <property type="term" value="C:cytoplasm"/>
    <property type="evidence" value="ECO:0007669"/>
    <property type="project" value="TreeGrafter"/>
</dbReference>
<dbReference type="Gene3D" id="3.40.1360.10">
    <property type="match status" value="1"/>
</dbReference>
<dbReference type="InterPro" id="IPR037068">
    <property type="entry name" value="DNA_primase_core_N_sf"/>
</dbReference>
<dbReference type="PANTHER" id="PTHR30313:SF2">
    <property type="entry name" value="DNA PRIMASE"/>
    <property type="match status" value="1"/>
</dbReference>
<dbReference type="SMART" id="SM00493">
    <property type="entry name" value="TOPRIM"/>
    <property type="match status" value="1"/>
</dbReference>
<keyword evidence="3 12" id="KW-0808">Transferase</keyword>
<comment type="catalytic activity">
    <reaction evidence="12">
        <text>ssDNA + n NTP = ssDNA/pppN(pN)n-1 hybrid + (n-1) diphosphate.</text>
        <dbReference type="EC" id="2.7.7.101"/>
    </reaction>
</comment>
<dbReference type="InterPro" id="IPR050219">
    <property type="entry name" value="DnaG_primase"/>
</dbReference>
<dbReference type="GO" id="GO:0008270">
    <property type="term" value="F:zinc ion binding"/>
    <property type="evidence" value="ECO:0007669"/>
    <property type="project" value="UniProtKB-UniRule"/>
</dbReference>
<keyword evidence="1 12" id="KW-0240">DNA-directed RNA polymerase</keyword>
<dbReference type="CDD" id="cd03364">
    <property type="entry name" value="TOPRIM_DnaG_primases"/>
    <property type="match status" value="1"/>
</dbReference>
<keyword evidence="4 12" id="KW-0548">Nucleotidyltransferase</keyword>
<dbReference type="HAMAP" id="MF_00974">
    <property type="entry name" value="DNA_primase_DnaG"/>
    <property type="match status" value="1"/>
</dbReference>
<feature type="region of interest" description="Disordered" evidence="13">
    <location>
        <begin position="436"/>
        <end position="460"/>
    </location>
</feature>
<dbReference type="Pfam" id="PF08275">
    <property type="entry name" value="DNAG_N"/>
    <property type="match status" value="1"/>
</dbReference>
<evidence type="ECO:0000256" key="5">
    <source>
        <dbReference type="ARBA" id="ARBA00022705"/>
    </source>
</evidence>
<dbReference type="Pfam" id="PF10410">
    <property type="entry name" value="DnaB_bind"/>
    <property type="match status" value="1"/>
</dbReference>
<dbReference type="KEGG" id="osu:NT6N_13080"/>
<keyword evidence="9" id="KW-0460">Magnesium</keyword>
<dbReference type="SMART" id="SM00400">
    <property type="entry name" value="ZnF_CHCC"/>
    <property type="match status" value="1"/>
</dbReference>
<evidence type="ECO:0000256" key="8">
    <source>
        <dbReference type="ARBA" id="ARBA00022833"/>
    </source>
</evidence>
<dbReference type="GO" id="GO:0006269">
    <property type="term" value="P:DNA replication, synthesis of primer"/>
    <property type="evidence" value="ECO:0007669"/>
    <property type="project" value="UniProtKB-UniRule"/>
</dbReference>
<dbReference type="InterPro" id="IPR019475">
    <property type="entry name" value="DNA_primase_DnaB-bd"/>
</dbReference>
<sequence>MGRIPEETIEQILAATDIVDLVGSYLPLKRAGSNFKANCPFHNEKTPSFMVNPSRQSYHCFGCGEGGSAIGFVMAYENLPFPDAVKKLATRAGVLIQEDAYDPEADKRRRKKSRLLELHNGTAKFMHEQLMAAPEAQHARDYLKSRGYGRGMAERWMIGWMPNNQNTYLDWARAQKYTGRELCDSGIALQKDAGGLYVRFRDRLMFPILNDYGDIIGFSGRQLREDPRSGKYINSPETMLFKKSKVFFALDRARRSMTKDKFALLCEGQIDVIACHEAGITSAIATLGTACTPEHARLLKRYTNDVVLCFDADGAGAKAADKAFAIMSAEGMHLRMIAMPEGEDPDSLMKKQGTEAFRELVENARDYFEVKLERETHKRDLTSVRERAALANELAILVAHVEDKMTKDALINMVATRLGLGAEELRGGVVQAEKQKSRSQFYETRQSAKDDQQQDVAPKTMPTPINGSVSYLCHLALTSQEAQDWLGEQLESLIDPLASLPGGSILRNILSKCPDPEKPAAIQMFISSLSDEDQMALRGSLTQDPPEQPVRAAEETTAMLVSTHFQNKESAIRARLREPNLGPEEMIALMNQAKDLQDILKNLQQRFIR</sequence>
<evidence type="ECO:0000256" key="11">
    <source>
        <dbReference type="ARBA" id="ARBA00023163"/>
    </source>
</evidence>
<evidence type="ECO:0000256" key="7">
    <source>
        <dbReference type="ARBA" id="ARBA00022771"/>
    </source>
</evidence>
<dbReference type="InterPro" id="IPR034151">
    <property type="entry name" value="TOPRIM_DnaG_bac"/>
</dbReference>
<feature type="domain" description="Toprim" evidence="14">
    <location>
        <begin position="261"/>
        <end position="342"/>
    </location>
</feature>
<keyword evidence="8 12" id="KW-0862">Zinc</keyword>
<keyword evidence="5 12" id="KW-0235">DNA replication</keyword>
<gene>
    <name evidence="12" type="primary">dnaG</name>
    <name evidence="15" type="ORF">NT6N_13080</name>
</gene>
<dbReference type="GO" id="GO:0000428">
    <property type="term" value="C:DNA-directed RNA polymerase complex"/>
    <property type="evidence" value="ECO:0007669"/>
    <property type="project" value="UniProtKB-KW"/>
</dbReference>
<dbReference type="FunFam" id="3.90.580.10:FF:000001">
    <property type="entry name" value="DNA primase"/>
    <property type="match status" value="1"/>
</dbReference>
<organism evidence="15">
    <name type="scientific">Oceaniferula spumae</name>
    <dbReference type="NCBI Taxonomy" id="2979115"/>
    <lineage>
        <taxon>Bacteria</taxon>
        <taxon>Pseudomonadati</taxon>
        <taxon>Verrucomicrobiota</taxon>
        <taxon>Verrucomicrobiia</taxon>
        <taxon>Verrucomicrobiales</taxon>
        <taxon>Verrucomicrobiaceae</taxon>
        <taxon>Oceaniferula</taxon>
    </lineage>
</organism>
<keyword evidence="11 12" id="KW-0804">Transcription</keyword>
<dbReference type="NCBIfam" id="TIGR01391">
    <property type="entry name" value="dnaG"/>
    <property type="match status" value="1"/>
</dbReference>
<comment type="similarity">
    <text evidence="12">Belongs to the DnaG primase family.</text>
</comment>
<evidence type="ECO:0000313" key="15">
    <source>
        <dbReference type="EMBL" id="BDS06268.1"/>
    </source>
</evidence>
<evidence type="ECO:0000256" key="3">
    <source>
        <dbReference type="ARBA" id="ARBA00022679"/>
    </source>
</evidence>
<evidence type="ECO:0000259" key="14">
    <source>
        <dbReference type="PROSITE" id="PS50880"/>
    </source>
</evidence>